<dbReference type="AlphaFoldDB" id="A0A1D1YSA3"/>
<reference evidence="1" key="1">
    <citation type="submission" date="2015-07" db="EMBL/GenBank/DDBJ databases">
        <title>Transcriptome Assembly of Anthurium amnicola.</title>
        <authorList>
            <person name="Suzuki J."/>
        </authorList>
    </citation>
    <scope>NUCLEOTIDE SEQUENCE</scope>
</reference>
<sequence>MEFIPSLYPFCSWFMISCTTHKYFEKNGEPTDSQWFVLLKTLHPHFRECFKEKRARLGSHYCPNYKKVINGQIKKSTESTIENSRIFLEDWGDEETIEKPIGLGNNIKSQVGQY</sequence>
<dbReference type="EMBL" id="GDJX01010444">
    <property type="protein sequence ID" value="JAT57492.1"/>
    <property type="molecule type" value="Transcribed_RNA"/>
</dbReference>
<name>A0A1D1YSA3_9ARAE</name>
<proteinExistence type="predicted"/>
<gene>
    <name evidence="1" type="primary">prfB_33</name>
    <name evidence="1" type="ORF">g.62952</name>
</gene>
<protein>
    <submittedName>
        <fullName evidence="1">Peptide chain release factor 2</fullName>
    </submittedName>
</protein>
<organism evidence="1">
    <name type="scientific">Anthurium amnicola</name>
    <dbReference type="NCBI Taxonomy" id="1678845"/>
    <lineage>
        <taxon>Eukaryota</taxon>
        <taxon>Viridiplantae</taxon>
        <taxon>Streptophyta</taxon>
        <taxon>Embryophyta</taxon>
        <taxon>Tracheophyta</taxon>
        <taxon>Spermatophyta</taxon>
        <taxon>Magnoliopsida</taxon>
        <taxon>Liliopsida</taxon>
        <taxon>Araceae</taxon>
        <taxon>Pothoideae</taxon>
        <taxon>Potheae</taxon>
        <taxon>Anthurium</taxon>
    </lineage>
</organism>
<accession>A0A1D1YSA3</accession>
<evidence type="ECO:0000313" key="1">
    <source>
        <dbReference type="EMBL" id="JAT57492.1"/>
    </source>
</evidence>